<protein>
    <submittedName>
        <fullName evidence="1">Uncharacterized protein</fullName>
    </submittedName>
</protein>
<dbReference type="EMBL" id="GBXM01104813">
    <property type="protein sequence ID" value="JAH03764.1"/>
    <property type="molecule type" value="Transcribed_RNA"/>
</dbReference>
<dbReference type="AlphaFoldDB" id="A0A0E9PGW7"/>
<reference evidence="1" key="2">
    <citation type="journal article" date="2015" name="Fish Shellfish Immunol.">
        <title>Early steps in the European eel (Anguilla anguilla)-Vibrio vulnificus interaction in the gills: Role of the RtxA13 toxin.</title>
        <authorList>
            <person name="Callol A."/>
            <person name="Pajuelo D."/>
            <person name="Ebbesson L."/>
            <person name="Teles M."/>
            <person name="MacKenzie S."/>
            <person name="Amaro C."/>
        </authorList>
    </citation>
    <scope>NUCLEOTIDE SEQUENCE</scope>
</reference>
<evidence type="ECO:0000313" key="1">
    <source>
        <dbReference type="EMBL" id="JAH03764.1"/>
    </source>
</evidence>
<accession>A0A0E9PGW7</accession>
<sequence length="44" mass="5249">MMKLARQQNLRLKQALCNLNIILIIDVLSKYDKGYGCYFSRIHY</sequence>
<proteinExistence type="predicted"/>
<reference evidence="1" key="1">
    <citation type="submission" date="2014-11" db="EMBL/GenBank/DDBJ databases">
        <authorList>
            <person name="Amaro Gonzalez C."/>
        </authorList>
    </citation>
    <scope>NUCLEOTIDE SEQUENCE</scope>
</reference>
<name>A0A0E9PGW7_ANGAN</name>
<organism evidence="1">
    <name type="scientific">Anguilla anguilla</name>
    <name type="common">European freshwater eel</name>
    <name type="synonym">Muraena anguilla</name>
    <dbReference type="NCBI Taxonomy" id="7936"/>
    <lineage>
        <taxon>Eukaryota</taxon>
        <taxon>Metazoa</taxon>
        <taxon>Chordata</taxon>
        <taxon>Craniata</taxon>
        <taxon>Vertebrata</taxon>
        <taxon>Euteleostomi</taxon>
        <taxon>Actinopterygii</taxon>
        <taxon>Neopterygii</taxon>
        <taxon>Teleostei</taxon>
        <taxon>Anguilliformes</taxon>
        <taxon>Anguillidae</taxon>
        <taxon>Anguilla</taxon>
    </lineage>
</organism>